<protein>
    <submittedName>
        <fullName evidence="2">Uncharacterized protein</fullName>
    </submittedName>
</protein>
<name>A0A5B7DRD2_PORTR</name>
<reference evidence="2 3" key="1">
    <citation type="submission" date="2019-05" db="EMBL/GenBank/DDBJ databases">
        <title>Another draft genome of Portunus trituberculatus and its Hox gene families provides insights of decapod evolution.</title>
        <authorList>
            <person name="Jeong J.-H."/>
            <person name="Song I."/>
            <person name="Kim S."/>
            <person name="Choi T."/>
            <person name="Kim D."/>
            <person name="Ryu S."/>
            <person name="Kim W."/>
        </authorList>
    </citation>
    <scope>NUCLEOTIDE SEQUENCE [LARGE SCALE GENOMIC DNA]</scope>
    <source>
        <tissue evidence="2">Muscle</tissue>
    </source>
</reference>
<gene>
    <name evidence="2" type="ORF">E2C01_016608</name>
</gene>
<sequence length="82" mass="8676">MTALALCVGDRVSDPEASSRMAVEETLPRTKGRRARVSKNMMSVSISRDEAVARVPPWPGSLAGVSAAYSNTMSNYSSATAL</sequence>
<comment type="caution">
    <text evidence="2">The sequence shown here is derived from an EMBL/GenBank/DDBJ whole genome shotgun (WGS) entry which is preliminary data.</text>
</comment>
<keyword evidence="3" id="KW-1185">Reference proteome</keyword>
<evidence type="ECO:0000313" key="3">
    <source>
        <dbReference type="Proteomes" id="UP000324222"/>
    </source>
</evidence>
<dbReference type="Proteomes" id="UP000324222">
    <property type="component" value="Unassembled WGS sequence"/>
</dbReference>
<evidence type="ECO:0000256" key="1">
    <source>
        <dbReference type="SAM" id="MobiDB-lite"/>
    </source>
</evidence>
<feature type="region of interest" description="Disordered" evidence="1">
    <location>
        <begin position="19"/>
        <end position="38"/>
    </location>
</feature>
<dbReference type="AlphaFoldDB" id="A0A5B7DRD2"/>
<proteinExistence type="predicted"/>
<evidence type="ECO:0000313" key="2">
    <source>
        <dbReference type="EMBL" id="MPC23553.1"/>
    </source>
</evidence>
<dbReference type="EMBL" id="VSRR010001222">
    <property type="protein sequence ID" value="MPC23553.1"/>
    <property type="molecule type" value="Genomic_DNA"/>
</dbReference>
<accession>A0A5B7DRD2</accession>
<organism evidence="2 3">
    <name type="scientific">Portunus trituberculatus</name>
    <name type="common">Swimming crab</name>
    <name type="synonym">Neptunus trituberculatus</name>
    <dbReference type="NCBI Taxonomy" id="210409"/>
    <lineage>
        <taxon>Eukaryota</taxon>
        <taxon>Metazoa</taxon>
        <taxon>Ecdysozoa</taxon>
        <taxon>Arthropoda</taxon>
        <taxon>Crustacea</taxon>
        <taxon>Multicrustacea</taxon>
        <taxon>Malacostraca</taxon>
        <taxon>Eumalacostraca</taxon>
        <taxon>Eucarida</taxon>
        <taxon>Decapoda</taxon>
        <taxon>Pleocyemata</taxon>
        <taxon>Brachyura</taxon>
        <taxon>Eubrachyura</taxon>
        <taxon>Portunoidea</taxon>
        <taxon>Portunidae</taxon>
        <taxon>Portuninae</taxon>
        <taxon>Portunus</taxon>
    </lineage>
</organism>